<dbReference type="Pfam" id="PF14712">
    <property type="entry name" value="Snapin_Pallidin"/>
    <property type="match status" value="1"/>
</dbReference>
<feature type="compositionally biased region" description="Acidic residues" evidence="1">
    <location>
        <begin position="93"/>
        <end position="110"/>
    </location>
</feature>
<dbReference type="InterPro" id="IPR028119">
    <property type="entry name" value="Snapin/Pallidin/Snn1"/>
</dbReference>
<feature type="compositionally biased region" description="Acidic residues" evidence="1">
    <location>
        <begin position="13"/>
        <end position="24"/>
    </location>
</feature>
<dbReference type="GO" id="GO:0031083">
    <property type="term" value="C:BLOC-1 complex"/>
    <property type="evidence" value="ECO:0007669"/>
    <property type="project" value="TreeGrafter"/>
</dbReference>
<feature type="compositionally biased region" description="Basic and acidic residues" evidence="1">
    <location>
        <begin position="57"/>
        <end position="75"/>
    </location>
</feature>
<dbReference type="GO" id="GO:0030133">
    <property type="term" value="C:transport vesicle"/>
    <property type="evidence" value="ECO:0007669"/>
    <property type="project" value="TreeGrafter"/>
</dbReference>
<evidence type="ECO:0000313" key="2">
    <source>
        <dbReference type="EMBL" id="CAH0482089.1"/>
    </source>
</evidence>
<protein>
    <recommendedName>
        <fullName evidence="4">Snapin/Pallidin/Snn1</fullName>
    </recommendedName>
</protein>
<evidence type="ECO:0000313" key="3">
    <source>
        <dbReference type="Proteomes" id="UP001160483"/>
    </source>
</evidence>
<organism evidence="2 3">
    <name type="scientific">Peronospora belbahrii</name>
    <dbReference type="NCBI Taxonomy" id="622444"/>
    <lineage>
        <taxon>Eukaryota</taxon>
        <taxon>Sar</taxon>
        <taxon>Stramenopiles</taxon>
        <taxon>Oomycota</taxon>
        <taxon>Peronosporomycetes</taxon>
        <taxon>Peronosporales</taxon>
        <taxon>Peronosporaceae</taxon>
        <taxon>Peronospora</taxon>
    </lineage>
</organism>
<sequence length="261" mass="29900">MAATYGGRVLPGEDSEESDDENDNEMNYSLNGFEPQSSVAVSRFTAPTFGASSSKECSTEDKKTRHKDEEENEELELKYRKEKIKSVQKEVIGEVEEEEKEEEEEEEEDVARDIKQAMKRDVESFETKQDHWHLNESLNGVEVMSNAFVDTVQPSLDATIHRITELKESQQRLLKMLTEQNTSIRSNKQVEDAAVVLEKLPFYAKKLEGIKLAMQEISNSTEKMKCRAEDLRIDAQSHAIKKENKRDALSQWNKLYAAKSS</sequence>
<dbReference type="PANTHER" id="PTHR31328">
    <property type="entry name" value="BIOGENESIS OF LYSOSOME-RELATED ORGANELLES COMPLEX 1 SUBUNIT 6"/>
    <property type="match status" value="1"/>
</dbReference>
<comment type="caution">
    <text evidence="2">The sequence shown here is derived from an EMBL/GenBank/DDBJ whole genome shotgun (WGS) entry which is preliminary data.</text>
</comment>
<evidence type="ECO:0000256" key="1">
    <source>
        <dbReference type="SAM" id="MobiDB-lite"/>
    </source>
</evidence>
<name>A0AAU9L825_9STRA</name>
<reference evidence="2" key="1">
    <citation type="submission" date="2021-11" db="EMBL/GenBank/DDBJ databases">
        <authorList>
            <person name="Islam A."/>
            <person name="Islam S."/>
            <person name="Flora M.S."/>
            <person name="Rahman M."/>
            <person name="Ziaur R.M."/>
            <person name="Epstein J.H."/>
            <person name="Hassan M."/>
            <person name="Klassen M."/>
            <person name="Woodard K."/>
            <person name="Webb A."/>
            <person name="Webby R.J."/>
            <person name="El Zowalaty M.E."/>
        </authorList>
    </citation>
    <scope>NUCLEOTIDE SEQUENCE</scope>
    <source>
        <strain evidence="2">Pbs3</strain>
    </source>
</reference>
<dbReference type="PANTHER" id="PTHR31328:SF2">
    <property type="entry name" value="BIOGENESIS OF LYSOSOME-RELATED ORGANELLES COMPLEX 1 SUBUNIT 6"/>
    <property type="match status" value="1"/>
</dbReference>
<dbReference type="Proteomes" id="UP001160483">
    <property type="component" value="Unassembled WGS sequence"/>
</dbReference>
<dbReference type="EMBL" id="CAKKTJ010000332">
    <property type="protein sequence ID" value="CAH0482089.1"/>
    <property type="molecule type" value="Genomic_DNA"/>
</dbReference>
<feature type="region of interest" description="Disordered" evidence="1">
    <location>
        <begin position="1"/>
        <end position="75"/>
    </location>
</feature>
<proteinExistence type="predicted"/>
<feature type="compositionally biased region" description="Polar residues" evidence="1">
    <location>
        <begin position="26"/>
        <end position="40"/>
    </location>
</feature>
<accession>A0AAU9L825</accession>
<feature type="region of interest" description="Disordered" evidence="1">
    <location>
        <begin position="89"/>
        <end position="110"/>
    </location>
</feature>
<evidence type="ECO:0008006" key="4">
    <source>
        <dbReference type="Google" id="ProtNLM"/>
    </source>
</evidence>
<gene>
    <name evidence="2" type="ORF">PBS003_LOCUS8686</name>
</gene>
<dbReference type="AlphaFoldDB" id="A0AAU9L825"/>